<dbReference type="EC" id="2.7.13.3" evidence="3"/>
<evidence type="ECO:0000256" key="13">
    <source>
        <dbReference type="ARBA" id="ARBA00023136"/>
    </source>
</evidence>
<dbReference type="SUPFAM" id="SSF47384">
    <property type="entry name" value="Homodimeric domain of signal transducing histidine kinase"/>
    <property type="match status" value="1"/>
</dbReference>
<keyword evidence="10 20" id="KW-0547">Nucleotide-binding</keyword>
<keyword evidence="8 16" id="KW-0812">Transmembrane</keyword>
<keyword evidence="13 16" id="KW-0472">Membrane</keyword>
<reference evidence="20 21" key="1">
    <citation type="submission" date="2022-10" db="EMBL/GenBank/DDBJ databases">
        <title>Paucibacter sp. hw1 Genome sequencing.</title>
        <authorList>
            <person name="Park S."/>
        </authorList>
    </citation>
    <scope>NUCLEOTIDE SEQUENCE [LARGE SCALE GENOMIC DNA]</scope>
    <source>
        <strain evidence="21">hw1</strain>
    </source>
</reference>
<evidence type="ECO:0000256" key="7">
    <source>
        <dbReference type="ARBA" id="ARBA00022679"/>
    </source>
</evidence>
<evidence type="ECO:0000256" key="2">
    <source>
        <dbReference type="ARBA" id="ARBA00004429"/>
    </source>
</evidence>
<organism evidence="20 21">
    <name type="scientific">Roseateles albus</name>
    <dbReference type="NCBI Taxonomy" id="2987525"/>
    <lineage>
        <taxon>Bacteria</taxon>
        <taxon>Pseudomonadati</taxon>
        <taxon>Pseudomonadota</taxon>
        <taxon>Betaproteobacteria</taxon>
        <taxon>Burkholderiales</taxon>
        <taxon>Sphaerotilaceae</taxon>
        <taxon>Roseateles</taxon>
    </lineage>
</organism>
<dbReference type="SUPFAM" id="SSF55874">
    <property type="entry name" value="ATPase domain of HSP90 chaperone/DNA topoisomerase II/histidine kinase"/>
    <property type="match status" value="1"/>
</dbReference>
<dbReference type="InterPro" id="IPR036641">
    <property type="entry name" value="HPT_dom_sf"/>
</dbReference>
<feature type="domain" description="Response regulatory" evidence="18">
    <location>
        <begin position="504"/>
        <end position="624"/>
    </location>
</feature>
<dbReference type="GO" id="GO:0005524">
    <property type="term" value="F:ATP binding"/>
    <property type="evidence" value="ECO:0007669"/>
    <property type="project" value="UniProtKB-KW"/>
</dbReference>
<evidence type="ECO:0000256" key="1">
    <source>
        <dbReference type="ARBA" id="ARBA00000085"/>
    </source>
</evidence>
<evidence type="ECO:0000256" key="11">
    <source>
        <dbReference type="ARBA" id="ARBA00022989"/>
    </source>
</evidence>
<evidence type="ECO:0000256" key="9">
    <source>
        <dbReference type="ARBA" id="ARBA00022777"/>
    </source>
</evidence>
<dbReference type="PROSITE" id="PS50110">
    <property type="entry name" value="RESPONSE_REGULATORY"/>
    <property type="match status" value="1"/>
</dbReference>
<feature type="modified residue" description="Phosphohistidine" evidence="14">
    <location>
        <position position="699"/>
    </location>
</feature>
<dbReference type="InterPro" id="IPR011006">
    <property type="entry name" value="CheY-like_superfamily"/>
</dbReference>
<dbReference type="Proteomes" id="UP001221189">
    <property type="component" value="Unassembled WGS sequence"/>
</dbReference>
<feature type="domain" description="HPt" evidence="19">
    <location>
        <begin position="660"/>
        <end position="756"/>
    </location>
</feature>
<feature type="modified residue" description="4-aspartylphosphate" evidence="15">
    <location>
        <position position="556"/>
    </location>
</feature>
<dbReference type="Pfam" id="PF00512">
    <property type="entry name" value="HisKA"/>
    <property type="match status" value="1"/>
</dbReference>
<dbReference type="Pfam" id="PF01627">
    <property type="entry name" value="Hpt"/>
    <property type="match status" value="1"/>
</dbReference>
<dbReference type="EMBL" id="JAQQXT010000002">
    <property type="protein sequence ID" value="MDC8770960.1"/>
    <property type="molecule type" value="Genomic_DNA"/>
</dbReference>
<dbReference type="InterPro" id="IPR003661">
    <property type="entry name" value="HisK_dim/P_dom"/>
</dbReference>
<evidence type="ECO:0000256" key="4">
    <source>
        <dbReference type="ARBA" id="ARBA00022475"/>
    </source>
</evidence>
<evidence type="ECO:0000256" key="8">
    <source>
        <dbReference type="ARBA" id="ARBA00022692"/>
    </source>
</evidence>
<dbReference type="InterPro" id="IPR005467">
    <property type="entry name" value="His_kinase_dom"/>
</dbReference>
<evidence type="ECO:0000256" key="16">
    <source>
        <dbReference type="SAM" id="Phobius"/>
    </source>
</evidence>
<evidence type="ECO:0000313" key="20">
    <source>
        <dbReference type="EMBL" id="MDC8770960.1"/>
    </source>
</evidence>
<dbReference type="CDD" id="cd16922">
    <property type="entry name" value="HATPase_EvgS-ArcB-TorS-like"/>
    <property type="match status" value="1"/>
</dbReference>
<protein>
    <recommendedName>
        <fullName evidence="3">histidine kinase</fullName>
        <ecNumber evidence="3">2.7.13.3</ecNumber>
    </recommendedName>
</protein>
<evidence type="ECO:0000259" key="17">
    <source>
        <dbReference type="PROSITE" id="PS50109"/>
    </source>
</evidence>
<evidence type="ECO:0000256" key="6">
    <source>
        <dbReference type="ARBA" id="ARBA00022553"/>
    </source>
</evidence>
<evidence type="ECO:0000256" key="3">
    <source>
        <dbReference type="ARBA" id="ARBA00012438"/>
    </source>
</evidence>
<dbReference type="InterPro" id="IPR008207">
    <property type="entry name" value="Sig_transdc_His_kin_Hpt_dom"/>
</dbReference>
<dbReference type="PRINTS" id="PR00344">
    <property type="entry name" value="BCTRLSENSOR"/>
</dbReference>
<dbReference type="Pfam" id="PF00072">
    <property type="entry name" value="Response_reg"/>
    <property type="match status" value="1"/>
</dbReference>
<dbReference type="Gene3D" id="1.10.287.130">
    <property type="match status" value="1"/>
</dbReference>
<dbReference type="SMART" id="SM00448">
    <property type="entry name" value="REC"/>
    <property type="match status" value="1"/>
</dbReference>
<dbReference type="RefSeq" id="WP_273599311.1">
    <property type="nucleotide sequence ID" value="NZ_JAQQXT010000002.1"/>
</dbReference>
<keyword evidence="11 16" id="KW-1133">Transmembrane helix</keyword>
<evidence type="ECO:0000313" key="21">
    <source>
        <dbReference type="Proteomes" id="UP001221189"/>
    </source>
</evidence>
<dbReference type="PANTHER" id="PTHR43047">
    <property type="entry name" value="TWO-COMPONENT HISTIDINE PROTEIN KINASE"/>
    <property type="match status" value="1"/>
</dbReference>
<comment type="catalytic activity">
    <reaction evidence="1">
        <text>ATP + protein L-histidine = ADP + protein N-phospho-L-histidine.</text>
        <dbReference type="EC" id="2.7.13.3"/>
    </reaction>
</comment>
<dbReference type="CDD" id="cd17546">
    <property type="entry name" value="REC_hyHK_CKI1_RcsC-like"/>
    <property type="match status" value="1"/>
</dbReference>
<dbReference type="PANTHER" id="PTHR43047:SF78">
    <property type="entry name" value="SENSORY_REGULATORY PROTEIN RPFC"/>
    <property type="match status" value="1"/>
</dbReference>
<keyword evidence="5" id="KW-0997">Cell inner membrane</keyword>
<evidence type="ECO:0000256" key="15">
    <source>
        <dbReference type="PROSITE-ProRule" id="PRU00169"/>
    </source>
</evidence>
<sequence>MSTASTTASTGASSSQRRRLRMYLAGMCCLLVLTFGAVAWLQTRQFSLISSAQRYQDDYVVWSLFQFEVDYLKLHQALDQARSAQFERQSAEIATAAELVERRYEIFVSRLVLVEDEHTTRLLQREPDYALTLANIRNFVQWADKLPLSAEHLLKNPEIGEAVLAQMKGLAEGIHGLSLTASHQVSLDATERSDMVRHQARLSLWLTLLQCALTLGLVALVVHQFTSLLRHAREQKDQAAKLLQAQHAAEAGSRAKSLFLANMSHELRTPMHGLLGMLDLLKAAPLNPVQQAQLKAADDSSHHLLAVLNDILDISKMEAGGISITRQAVNLRSLLGEVEQLSRSQASAGGLALAVKAEPGLPDWVSTDPTRLRQILLNLIGNAIKFTPSGQVVLHLLRQDGASSPAQWQFQIRDTGIGMDAATMKKLFQRFSQGDDSSSRRYGGSGLGLEISRNLARAMGGDITAQSRLGHGSTFVLSLPLDECPAPDLPAAASPQALSGKSLRILVSEDHPTNQAYLKAVLERLGHHAVFCDNGLETLQRLQQEEGEGFDLVLMDLHTPLMDGYQASQAIRALPGPKAGIKIIALSADAFEESRARALSCGMDDFVAKPVSFEVLARLLGGQIGLAATSTATTAAPATALCSSLEFEPAALQALRDNLPETVVGKLYATYIASLAQTRQALKQACDQCDRDALQAAAHAVKGAAANLGLILVQEPALALEIRAKQTEDQGLSTEQAWADLLALTQTLLQALLRSEVLCAEQGLLTRP</sequence>
<dbReference type="Gene3D" id="3.30.565.10">
    <property type="entry name" value="Histidine kinase-like ATPase, C-terminal domain"/>
    <property type="match status" value="1"/>
</dbReference>
<dbReference type="Gene3D" id="1.20.120.160">
    <property type="entry name" value="HPT domain"/>
    <property type="match status" value="1"/>
</dbReference>
<dbReference type="InterPro" id="IPR001789">
    <property type="entry name" value="Sig_transdc_resp-reg_receiver"/>
</dbReference>
<feature type="transmembrane region" description="Helical" evidence="16">
    <location>
        <begin position="20"/>
        <end position="41"/>
    </location>
</feature>
<dbReference type="Pfam" id="PF02518">
    <property type="entry name" value="HATPase_c"/>
    <property type="match status" value="1"/>
</dbReference>
<dbReference type="PROSITE" id="PS50109">
    <property type="entry name" value="HIS_KIN"/>
    <property type="match status" value="1"/>
</dbReference>
<evidence type="ECO:0000256" key="12">
    <source>
        <dbReference type="ARBA" id="ARBA00023012"/>
    </source>
</evidence>
<dbReference type="SUPFAM" id="SSF47226">
    <property type="entry name" value="Histidine-containing phosphotransfer domain, HPT domain"/>
    <property type="match status" value="1"/>
</dbReference>
<dbReference type="Gene3D" id="3.40.50.2300">
    <property type="match status" value="1"/>
</dbReference>
<keyword evidence="6 15" id="KW-0597">Phosphoprotein</keyword>
<comment type="caution">
    <text evidence="20">The sequence shown here is derived from an EMBL/GenBank/DDBJ whole genome shotgun (WGS) entry which is preliminary data.</text>
</comment>
<keyword evidence="12" id="KW-0902">Two-component regulatory system</keyword>
<dbReference type="InterPro" id="IPR004358">
    <property type="entry name" value="Sig_transdc_His_kin-like_C"/>
</dbReference>
<keyword evidence="4" id="KW-1003">Cell membrane</keyword>
<keyword evidence="9" id="KW-0418">Kinase</keyword>
<dbReference type="InterPro" id="IPR003594">
    <property type="entry name" value="HATPase_dom"/>
</dbReference>
<dbReference type="PROSITE" id="PS50894">
    <property type="entry name" value="HPT"/>
    <property type="match status" value="1"/>
</dbReference>
<evidence type="ECO:0000259" key="18">
    <source>
        <dbReference type="PROSITE" id="PS50110"/>
    </source>
</evidence>
<dbReference type="InterPro" id="IPR036097">
    <property type="entry name" value="HisK_dim/P_sf"/>
</dbReference>
<feature type="domain" description="Histidine kinase" evidence="17">
    <location>
        <begin position="262"/>
        <end position="483"/>
    </location>
</feature>
<keyword evidence="10 20" id="KW-0067">ATP-binding</keyword>
<dbReference type="InterPro" id="IPR036890">
    <property type="entry name" value="HATPase_C_sf"/>
</dbReference>
<dbReference type="SUPFAM" id="SSF52172">
    <property type="entry name" value="CheY-like"/>
    <property type="match status" value="1"/>
</dbReference>
<accession>A0ABT5KAJ2</accession>
<gene>
    <name evidence="20" type="ORF">PRZ03_05200</name>
</gene>
<evidence type="ECO:0000256" key="5">
    <source>
        <dbReference type="ARBA" id="ARBA00022519"/>
    </source>
</evidence>
<evidence type="ECO:0000256" key="14">
    <source>
        <dbReference type="PROSITE-ProRule" id="PRU00110"/>
    </source>
</evidence>
<evidence type="ECO:0000256" key="10">
    <source>
        <dbReference type="ARBA" id="ARBA00022840"/>
    </source>
</evidence>
<proteinExistence type="predicted"/>
<keyword evidence="7" id="KW-0808">Transferase</keyword>
<name>A0ABT5KAJ2_9BURK</name>
<dbReference type="SMART" id="SM00387">
    <property type="entry name" value="HATPase_c"/>
    <property type="match status" value="1"/>
</dbReference>
<dbReference type="SMART" id="SM00388">
    <property type="entry name" value="HisKA"/>
    <property type="match status" value="1"/>
</dbReference>
<comment type="subcellular location">
    <subcellularLocation>
        <location evidence="2">Cell inner membrane</location>
        <topology evidence="2">Multi-pass membrane protein</topology>
    </subcellularLocation>
</comment>
<keyword evidence="21" id="KW-1185">Reference proteome</keyword>
<evidence type="ECO:0000259" key="19">
    <source>
        <dbReference type="PROSITE" id="PS50894"/>
    </source>
</evidence>
<dbReference type="CDD" id="cd00082">
    <property type="entry name" value="HisKA"/>
    <property type="match status" value="1"/>
</dbReference>